<organism evidence="1 2">
    <name type="scientific">Cardiocondyla obscurior</name>
    <dbReference type="NCBI Taxonomy" id="286306"/>
    <lineage>
        <taxon>Eukaryota</taxon>
        <taxon>Metazoa</taxon>
        <taxon>Ecdysozoa</taxon>
        <taxon>Arthropoda</taxon>
        <taxon>Hexapoda</taxon>
        <taxon>Insecta</taxon>
        <taxon>Pterygota</taxon>
        <taxon>Neoptera</taxon>
        <taxon>Endopterygota</taxon>
        <taxon>Hymenoptera</taxon>
        <taxon>Apocrita</taxon>
        <taxon>Aculeata</taxon>
        <taxon>Formicoidea</taxon>
        <taxon>Formicidae</taxon>
        <taxon>Myrmicinae</taxon>
        <taxon>Cardiocondyla</taxon>
    </lineage>
</organism>
<comment type="caution">
    <text evidence="1">The sequence shown here is derived from an EMBL/GenBank/DDBJ whole genome shotgun (WGS) entry which is preliminary data.</text>
</comment>
<evidence type="ECO:0000313" key="1">
    <source>
        <dbReference type="EMBL" id="KAL0106261.1"/>
    </source>
</evidence>
<proteinExistence type="predicted"/>
<sequence>MKLDDPLFRARLSRSAFIFKMRAIRKPRTSCGSKFHDREKSGKKNPPAAAVCCEHVRVGEGKRIAETRCPGKYNAFITSVETVETLLAVFVRTDTAGDMRKLRTSCVLVSCLRSRSGASSRPP</sequence>
<reference evidence="1 2" key="1">
    <citation type="submission" date="2023-03" db="EMBL/GenBank/DDBJ databases">
        <title>High recombination rates correlate with genetic variation in Cardiocondyla obscurior ants.</title>
        <authorList>
            <person name="Errbii M."/>
        </authorList>
    </citation>
    <scope>NUCLEOTIDE SEQUENCE [LARGE SCALE GENOMIC DNA]</scope>
    <source>
        <strain evidence="1">Alpha-2009</strain>
        <tissue evidence="1">Whole body</tissue>
    </source>
</reference>
<name>A0AAW2EVK2_9HYME</name>
<protein>
    <submittedName>
        <fullName evidence="1">Uncharacterized protein</fullName>
    </submittedName>
</protein>
<evidence type="ECO:0000313" key="2">
    <source>
        <dbReference type="Proteomes" id="UP001430953"/>
    </source>
</evidence>
<accession>A0AAW2EVK2</accession>
<dbReference type="Proteomes" id="UP001430953">
    <property type="component" value="Unassembled WGS sequence"/>
</dbReference>
<keyword evidence="2" id="KW-1185">Reference proteome</keyword>
<gene>
    <name evidence="1" type="ORF">PUN28_016165</name>
</gene>
<dbReference type="EMBL" id="JADYXP020000018">
    <property type="protein sequence ID" value="KAL0106261.1"/>
    <property type="molecule type" value="Genomic_DNA"/>
</dbReference>
<dbReference type="AlphaFoldDB" id="A0AAW2EVK2"/>